<sequence>MPSSKRRKKGTNRDPQPPNASDPSKLPKRRNLSSLRMSSSSTSRSSSSRRRMKKMEIITRHPRVQPPGIKSCDKPGNKLTPSSGSSSTGASNSSGSEASPSCSPVGSSPHTRLPSKAGPKMPAISAFPGTETGKGKPEEPNDMTPTVFEVVAPKQPAATAVRTNKGATTTAPNGGKQEAGEVLVEFDPKKPQPEIPRQGSGPPMVCVDETPTAFIAPQAVKKDDFNPPPNFISKYLTVHPQHQPK</sequence>
<reference evidence="2" key="1">
    <citation type="submission" date="2023-06" db="EMBL/GenBank/DDBJ databases">
        <title>Genomic analysis of the entomopathogenic nematode Steinernema hermaphroditum.</title>
        <authorList>
            <person name="Schwarz E.M."/>
            <person name="Heppert J.K."/>
            <person name="Baniya A."/>
            <person name="Schwartz H.T."/>
            <person name="Tan C.-H."/>
            <person name="Antoshechkin I."/>
            <person name="Sternberg P.W."/>
            <person name="Goodrich-Blair H."/>
            <person name="Dillman A.R."/>
        </authorList>
    </citation>
    <scope>NUCLEOTIDE SEQUENCE</scope>
    <source>
        <strain evidence="2">PS9179</strain>
        <tissue evidence="2">Whole animal</tissue>
    </source>
</reference>
<gene>
    <name evidence="2" type="ORF">QR680_009972</name>
</gene>
<evidence type="ECO:0000313" key="2">
    <source>
        <dbReference type="EMBL" id="KAK0426927.1"/>
    </source>
</evidence>
<feature type="region of interest" description="Disordered" evidence="1">
    <location>
        <begin position="189"/>
        <end position="208"/>
    </location>
</feature>
<proteinExistence type="predicted"/>
<feature type="compositionally biased region" description="Low complexity" evidence="1">
    <location>
        <begin position="32"/>
        <end position="46"/>
    </location>
</feature>
<accession>A0AA39IP70</accession>
<evidence type="ECO:0000313" key="3">
    <source>
        <dbReference type="Proteomes" id="UP001175271"/>
    </source>
</evidence>
<feature type="compositionally biased region" description="Polar residues" evidence="1">
    <location>
        <begin position="161"/>
        <end position="172"/>
    </location>
</feature>
<evidence type="ECO:0000256" key="1">
    <source>
        <dbReference type="SAM" id="MobiDB-lite"/>
    </source>
</evidence>
<feature type="region of interest" description="Disordered" evidence="1">
    <location>
        <begin position="1"/>
        <end position="177"/>
    </location>
</feature>
<keyword evidence="3" id="KW-1185">Reference proteome</keyword>
<feature type="compositionally biased region" description="Low complexity" evidence="1">
    <location>
        <begin position="81"/>
        <end position="104"/>
    </location>
</feature>
<dbReference type="Proteomes" id="UP001175271">
    <property type="component" value="Unassembled WGS sequence"/>
</dbReference>
<comment type="caution">
    <text evidence="2">The sequence shown here is derived from an EMBL/GenBank/DDBJ whole genome shotgun (WGS) entry which is preliminary data.</text>
</comment>
<protein>
    <submittedName>
        <fullName evidence="2">Uncharacterized protein</fullName>
    </submittedName>
</protein>
<feature type="compositionally biased region" description="Basic residues" evidence="1">
    <location>
        <begin position="1"/>
        <end position="10"/>
    </location>
</feature>
<dbReference type="AlphaFoldDB" id="A0AA39IP70"/>
<dbReference type="EMBL" id="JAUCMV010000001">
    <property type="protein sequence ID" value="KAK0426927.1"/>
    <property type="molecule type" value="Genomic_DNA"/>
</dbReference>
<organism evidence="2 3">
    <name type="scientific">Steinernema hermaphroditum</name>
    <dbReference type="NCBI Taxonomy" id="289476"/>
    <lineage>
        <taxon>Eukaryota</taxon>
        <taxon>Metazoa</taxon>
        <taxon>Ecdysozoa</taxon>
        <taxon>Nematoda</taxon>
        <taxon>Chromadorea</taxon>
        <taxon>Rhabditida</taxon>
        <taxon>Tylenchina</taxon>
        <taxon>Panagrolaimomorpha</taxon>
        <taxon>Strongyloidoidea</taxon>
        <taxon>Steinernematidae</taxon>
        <taxon>Steinernema</taxon>
    </lineage>
</organism>
<name>A0AA39IP70_9BILA</name>